<evidence type="ECO:0000313" key="4">
    <source>
        <dbReference type="Proteomes" id="UP000826656"/>
    </source>
</evidence>
<feature type="compositionally biased region" description="Basic and acidic residues" evidence="1">
    <location>
        <begin position="550"/>
        <end position="560"/>
    </location>
</feature>
<feature type="compositionally biased region" description="Acidic residues" evidence="1">
    <location>
        <begin position="565"/>
        <end position="601"/>
    </location>
</feature>
<name>A0ABQ7WTZ2_SOLTU</name>
<evidence type="ECO:0000259" key="2">
    <source>
        <dbReference type="Pfam" id="PF24626"/>
    </source>
</evidence>
<dbReference type="EMBL" id="JAIVGD010000001">
    <property type="protein sequence ID" value="KAH0784206.1"/>
    <property type="molecule type" value="Genomic_DNA"/>
</dbReference>
<protein>
    <recommendedName>
        <fullName evidence="2">Tf2-1-like SH3-like domain-containing protein</fullName>
    </recommendedName>
</protein>
<sequence>MKGVMRFGKKGKLGPRYVGPYKILKMVGNVAYELELLAELAAAHPVFHISVLKKCVGDPTSIVPLESVDVRDSLTYEDVPIEILDRQCSTARFTNRDRVHGPLTCTWTSVPSSRGGPWEPSRVVTGRIVRSVVLHMVRGRVRESEPPNLSPSEDHRDLDGPWSSAQSVVGLVDRTPEPVATGQGPRPVPWSVIVVVPLDSLDQKDNLDSESIFEFFGNDLDWIRQFNHDGLGVFWYKCPFTGHDPWDIDCDCSECEHDYYGFEDDDEVDDDEYSYDRAKWDEQEYQFLISHKPQDWPSLPTPSKNKTSQKEPAPKIMFMLSSASSNHTYDFPDHQTFEKDNLIHAPKIPQKKVIPPTGEHIPASDIEETLNWQSENAMYTSFSMCSQLYSPSEPTFSFSAAKPHKEEHEFYIVKLVWERKDVMAAQKRAEEAQARSKGKKATDPVAVMISSYKAPIDDSIFADLSPFVVDLTISDHEKSDSEKEWGTLIHDITNGEDWFFQTHGFSDPILVVNDQVVPGLYSLKDGSPTDDYLRCDEHLDDLNLEHLDDIDLEHEPKDNYPSDGYIEESESSTDSQEYVDDSQEYVEETAESSTDESSLEYDEEDYAPIFMNHHKKPAVSEVDDDQDDMTDDPIPERRPEPTNTIPKNVGTGFHTFTLDDVKELLPNIPRLRYKFEHTSRSLLWRYRSLWRQLFEMKCISFDRDIIDIDFQKMERIYFELGGDSSLKQAFVSSLPRIQSDIVTKSGCSCSSRRARRKTVKQYQRFKLPMPPDNRYRMTRRTKFFRRKSSGNYRKNDRCYIYNKPGHFAKNCPQSTRSVKTLQLFDDIANHTGKYLSRDDDLELVFSLEDEPMSETLFSIDVYEMAGDNTNIDDDPGHNMYQISNAKMVDFPREVDTPHVQLAIYSSKWDKVVQNFSTPSKEILMTKMITKQPVVIEFFPGLQFRSKLLGSAVPGRGLIIRFDIYTQLKDQLVIKTKGIIFRQQFKPYTSMSKLFQISDDKERIGNPANTVFMFKKPRINSDEMAEYPPKVFTQFGDPLIRLMIERRTYYEFQVFNKYGGSTLKPFGVHPEYPY</sequence>
<dbReference type="InterPro" id="IPR036875">
    <property type="entry name" value="Znf_CCHC_sf"/>
</dbReference>
<gene>
    <name evidence="3" type="ORF">KY290_003804</name>
</gene>
<feature type="region of interest" description="Disordered" evidence="1">
    <location>
        <begin position="550"/>
        <end position="601"/>
    </location>
</feature>
<organism evidence="3 4">
    <name type="scientific">Solanum tuberosum</name>
    <name type="common">Potato</name>
    <dbReference type="NCBI Taxonomy" id="4113"/>
    <lineage>
        <taxon>Eukaryota</taxon>
        <taxon>Viridiplantae</taxon>
        <taxon>Streptophyta</taxon>
        <taxon>Embryophyta</taxon>
        <taxon>Tracheophyta</taxon>
        <taxon>Spermatophyta</taxon>
        <taxon>Magnoliopsida</taxon>
        <taxon>eudicotyledons</taxon>
        <taxon>Gunneridae</taxon>
        <taxon>Pentapetalae</taxon>
        <taxon>asterids</taxon>
        <taxon>lamiids</taxon>
        <taxon>Solanales</taxon>
        <taxon>Solanaceae</taxon>
        <taxon>Solanoideae</taxon>
        <taxon>Solaneae</taxon>
        <taxon>Solanum</taxon>
    </lineage>
</organism>
<dbReference type="Gene3D" id="4.10.60.10">
    <property type="entry name" value="Zinc finger, CCHC-type"/>
    <property type="match status" value="1"/>
</dbReference>
<evidence type="ECO:0000256" key="1">
    <source>
        <dbReference type="SAM" id="MobiDB-lite"/>
    </source>
</evidence>
<reference evidence="3 4" key="1">
    <citation type="journal article" date="2021" name="bioRxiv">
        <title>Chromosome-scale and haplotype-resolved genome assembly of a tetraploid potato cultivar.</title>
        <authorList>
            <person name="Sun H."/>
            <person name="Jiao W.-B."/>
            <person name="Krause K."/>
            <person name="Campoy J.A."/>
            <person name="Goel M."/>
            <person name="Folz-Donahue K."/>
            <person name="Kukat C."/>
            <person name="Huettel B."/>
            <person name="Schneeberger K."/>
        </authorList>
    </citation>
    <scope>NUCLEOTIDE SEQUENCE [LARGE SCALE GENOMIC DNA]</scope>
    <source>
        <strain evidence="3">SolTubOtavaFocal</strain>
        <tissue evidence="3">Leaves</tissue>
    </source>
</reference>
<evidence type="ECO:0000313" key="3">
    <source>
        <dbReference type="EMBL" id="KAH0784206.1"/>
    </source>
</evidence>
<comment type="caution">
    <text evidence="3">The sequence shown here is derived from an EMBL/GenBank/DDBJ whole genome shotgun (WGS) entry which is preliminary data.</text>
</comment>
<accession>A0ABQ7WTZ2</accession>
<dbReference type="SUPFAM" id="SSF57756">
    <property type="entry name" value="Retrovirus zinc finger-like domains"/>
    <property type="match status" value="1"/>
</dbReference>
<feature type="region of interest" description="Disordered" evidence="1">
    <location>
        <begin position="616"/>
        <end position="649"/>
    </location>
</feature>
<dbReference type="Proteomes" id="UP000826656">
    <property type="component" value="Unassembled WGS sequence"/>
</dbReference>
<dbReference type="InterPro" id="IPR056924">
    <property type="entry name" value="SH3_Tf2-1"/>
</dbReference>
<dbReference type="Pfam" id="PF24626">
    <property type="entry name" value="SH3_Tf2-1"/>
    <property type="match status" value="1"/>
</dbReference>
<dbReference type="PANTHER" id="PTHR46148:SF56">
    <property type="entry name" value="RETROTRANSPOSON PROTEIN"/>
    <property type="match status" value="1"/>
</dbReference>
<feature type="compositionally biased region" description="Acidic residues" evidence="1">
    <location>
        <begin position="621"/>
        <end position="633"/>
    </location>
</feature>
<dbReference type="PANTHER" id="PTHR46148">
    <property type="entry name" value="CHROMO DOMAIN-CONTAINING PROTEIN"/>
    <property type="match status" value="1"/>
</dbReference>
<proteinExistence type="predicted"/>
<feature type="domain" description="Tf2-1-like SH3-like" evidence="2">
    <location>
        <begin position="5"/>
        <end position="56"/>
    </location>
</feature>
<keyword evidence="4" id="KW-1185">Reference proteome</keyword>